<evidence type="ECO:0000256" key="1">
    <source>
        <dbReference type="SAM" id="SignalP"/>
    </source>
</evidence>
<feature type="signal peptide" evidence="1">
    <location>
        <begin position="1"/>
        <end position="28"/>
    </location>
</feature>
<protein>
    <recommendedName>
        <fullName evidence="4">Periplasmic heavy metal sensor</fullName>
    </recommendedName>
</protein>
<gene>
    <name evidence="2" type="ORF">CJP73_05020</name>
</gene>
<dbReference type="Gene3D" id="1.20.120.1490">
    <property type="match status" value="1"/>
</dbReference>
<name>A0A3A1YW79_9BURK</name>
<keyword evidence="1" id="KW-0732">Signal</keyword>
<evidence type="ECO:0008006" key="4">
    <source>
        <dbReference type="Google" id="ProtNLM"/>
    </source>
</evidence>
<proteinExistence type="predicted"/>
<organism evidence="2 3">
    <name type="scientific">Neopusillimonas maritima</name>
    <dbReference type="NCBI Taxonomy" id="2026239"/>
    <lineage>
        <taxon>Bacteria</taxon>
        <taxon>Pseudomonadati</taxon>
        <taxon>Pseudomonadota</taxon>
        <taxon>Betaproteobacteria</taxon>
        <taxon>Burkholderiales</taxon>
        <taxon>Alcaligenaceae</taxon>
        <taxon>Neopusillimonas</taxon>
    </lineage>
</organism>
<comment type="caution">
    <text evidence="2">The sequence shown here is derived from an EMBL/GenBank/DDBJ whole genome shotgun (WGS) entry which is preliminary data.</text>
</comment>
<dbReference type="OrthoDB" id="8683766at2"/>
<reference evidence="2 3" key="1">
    <citation type="submission" date="2017-08" db="EMBL/GenBank/DDBJ databases">
        <title>Pusillimonas indicus sp. nov., a member of the family Alcaligenaceae isolated from surface seawater.</title>
        <authorList>
            <person name="Li J."/>
        </authorList>
    </citation>
    <scope>NUCLEOTIDE SEQUENCE [LARGE SCALE GENOMIC DNA]</scope>
    <source>
        <strain evidence="2 3">L52-1-41</strain>
    </source>
</reference>
<dbReference type="Proteomes" id="UP000266206">
    <property type="component" value="Unassembled WGS sequence"/>
</dbReference>
<feature type="chain" id="PRO_5017307895" description="Periplasmic heavy metal sensor" evidence="1">
    <location>
        <begin position="29"/>
        <end position="188"/>
    </location>
</feature>
<dbReference type="AlphaFoldDB" id="A0A3A1YW79"/>
<dbReference type="RefSeq" id="WP_119515671.1">
    <property type="nucleotide sequence ID" value="NZ_NQYH01000002.1"/>
</dbReference>
<sequence length="188" mass="21141">MPGKKSRLAYSLATVAAMIALQAPLAAAAEPNNAETQVDRIERTGKYDRHEHQRHARSQQRDIAFMIPGYGPVGKKTLDSLKLTDSQQQKVNAAQAEQQALRAAHKSTMKSNMQARFAKLEEGRIDPRAALQAMQATQQEMSQHRLDVAKKWLQAWEALDADQQKVLTQALADRHEHRKDKMLRHSAS</sequence>
<dbReference type="EMBL" id="NQYH01000002">
    <property type="protein sequence ID" value="RIY41806.1"/>
    <property type="molecule type" value="Genomic_DNA"/>
</dbReference>
<evidence type="ECO:0000313" key="2">
    <source>
        <dbReference type="EMBL" id="RIY41806.1"/>
    </source>
</evidence>
<evidence type="ECO:0000313" key="3">
    <source>
        <dbReference type="Proteomes" id="UP000266206"/>
    </source>
</evidence>
<accession>A0A3A1YW79</accession>